<gene>
    <name evidence="1" type="ORF">BC739_008111</name>
</gene>
<proteinExistence type="predicted"/>
<dbReference type="RefSeq" id="WP_025357323.1">
    <property type="nucleotide sequence ID" value="NZ_BAAABQ010000018.1"/>
</dbReference>
<evidence type="ECO:0000313" key="2">
    <source>
        <dbReference type="Proteomes" id="UP000517916"/>
    </source>
</evidence>
<dbReference type="EMBL" id="JACJID010000007">
    <property type="protein sequence ID" value="MBA8930864.1"/>
    <property type="molecule type" value="Genomic_DNA"/>
</dbReference>
<evidence type="ECO:0000313" key="1">
    <source>
        <dbReference type="EMBL" id="MBA8930864.1"/>
    </source>
</evidence>
<sequence>MADSFTGGPLAFPNLEALVTTYLTGRPELKGVPVGPEFPGNPKAPAVYLIRVGGRYDEDEQVDQAFLRVDTYGATKTAAHDLCCAVRGVMPLITQAAHAGGVVVSWITEDYGPQWFLDTKHGDAPRYLSRYRLFVHIGHKSA</sequence>
<dbReference type="Proteomes" id="UP000517916">
    <property type="component" value="Unassembled WGS sequence"/>
</dbReference>
<evidence type="ECO:0008006" key="3">
    <source>
        <dbReference type="Google" id="ProtNLM"/>
    </source>
</evidence>
<name>A0ABR6BWB7_9PSEU</name>
<accession>A0ABR6BWB7</accession>
<organism evidence="1 2">
    <name type="scientific">Kutzneria viridogrisea</name>
    <dbReference type="NCBI Taxonomy" id="47990"/>
    <lineage>
        <taxon>Bacteria</taxon>
        <taxon>Bacillati</taxon>
        <taxon>Actinomycetota</taxon>
        <taxon>Actinomycetes</taxon>
        <taxon>Pseudonocardiales</taxon>
        <taxon>Pseudonocardiaceae</taxon>
        <taxon>Kutzneria</taxon>
    </lineage>
</organism>
<comment type="caution">
    <text evidence="1">The sequence shown here is derived from an EMBL/GenBank/DDBJ whole genome shotgun (WGS) entry which is preliminary data.</text>
</comment>
<protein>
    <recommendedName>
        <fullName evidence="3">Tail terminator</fullName>
    </recommendedName>
</protein>
<reference evidence="1 2" key="1">
    <citation type="submission" date="2020-08" db="EMBL/GenBank/DDBJ databases">
        <title>Genomic Encyclopedia of Archaeal and Bacterial Type Strains, Phase II (KMG-II): from individual species to whole genera.</title>
        <authorList>
            <person name="Goeker M."/>
        </authorList>
    </citation>
    <scope>NUCLEOTIDE SEQUENCE [LARGE SCALE GENOMIC DNA]</scope>
    <source>
        <strain evidence="1 2">DSM 43850</strain>
    </source>
</reference>
<keyword evidence="2" id="KW-1185">Reference proteome</keyword>